<evidence type="ECO:0000313" key="1">
    <source>
        <dbReference type="EMBL" id="KAF7360851.1"/>
    </source>
</evidence>
<evidence type="ECO:0000313" key="2">
    <source>
        <dbReference type="Proteomes" id="UP000623467"/>
    </source>
</evidence>
<dbReference type="EMBL" id="JACAZH010000008">
    <property type="protein sequence ID" value="KAF7360851.1"/>
    <property type="molecule type" value="Genomic_DNA"/>
</dbReference>
<keyword evidence="2" id="KW-1185">Reference proteome</keyword>
<accession>A0A8H7D6N5</accession>
<dbReference type="AlphaFoldDB" id="A0A8H7D6N5"/>
<reference evidence="1" key="1">
    <citation type="submission" date="2020-05" db="EMBL/GenBank/DDBJ databases">
        <title>Mycena genomes resolve the evolution of fungal bioluminescence.</title>
        <authorList>
            <person name="Tsai I.J."/>
        </authorList>
    </citation>
    <scope>NUCLEOTIDE SEQUENCE</scope>
    <source>
        <strain evidence="1">160909Yilan</strain>
    </source>
</reference>
<sequence length="362" mass="39718">MAASSPLVQELWDEIIDYLHDSRPTLLSCALVCRALVVRAQTHLFRSIVVASHRHPTTISVTHLAEILSLSPHLIDYVCDLYIGRCDAATLMPIVVIAWSRMSAISFVHSSEEPVAPALDLLSALVSLPTLRKILFYSNAWTADNLCVALTACNPGISALAFHSCSPEISDLSVDDNPTTERSHRLRITHLDLFFADTIPDFMMNAACPLDLSGLQHVKVGFSGETHLFPFLYGLGHTIQSLDIDAADAGLDSLDLGSLPGLSHLTVRGQGSAVQHILQRSRESNVRMICYLLGSWRGSACSPILQSFQSSVLSANMPKLHRVEVKMIINQFNIHSYAEWTSLIRDSMSQLSKSGILAITFD</sequence>
<gene>
    <name evidence="1" type="ORF">MSAN_01114500</name>
</gene>
<proteinExistence type="predicted"/>
<organism evidence="1 2">
    <name type="scientific">Mycena sanguinolenta</name>
    <dbReference type="NCBI Taxonomy" id="230812"/>
    <lineage>
        <taxon>Eukaryota</taxon>
        <taxon>Fungi</taxon>
        <taxon>Dikarya</taxon>
        <taxon>Basidiomycota</taxon>
        <taxon>Agaricomycotina</taxon>
        <taxon>Agaricomycetes</taxon>
        <taxon>Agaricomycetidae</taxon>
        <taxon>Agaricales</taxon>
        <taxon>Marasmiineae</taxon>
        <taxon>Mycenaceae</taxon>
        <taxon>Mycena</taxon>
    </lineage>
</organism>
<name>A0A8H7D6N5_9AGAR</name>
<protein>
    <submittedName>
        <fullName evidence="1">Uncharacterized protein</fullName>
    </submittedName>
</protein>
<dbReference type="OrthoDB" id="2968433at2759"/>
<comment type="caution">
    <text evidence="1">The sequence shown here is derived from an EMBL/GenBank/DDBJ whole genome shotgun (WGS) entry which is preliminary data.</text>
</comment>
<dbReference type="Proteomes" id="UP000623467">
    <property type="component" value="Unassembled WGS sequence"/>
</dbReference>